<sequence>MSVFRAVVRTLQENGQDMMAPGVIIWRDHNVDIRNRSIVIVESNQKAVVRIQGQIQTVLDAGSHNLNTPNNPVSNFFARLAYGGNVPWTVEVLFVSLARFEARSAGVSQSAELIPLQFQVAYYFQVVDPVKLVQAVQLNGAFYTVNDLALYMSPIIDQAVSQVINTVSIKDLYANLHKISEAVTAALRQTLGELGINLLLSRVIRIEPEDETMRRVIQLNGIGLDLQTALRARLAEIMALRSDPAATNMFLGIPFYPINVLPFGAQLLQTSAQQSAQAQSANTATQTRQKEGSP</sequence>
<name>A0A2R6AAY4_9ARCH</name>
<dbReference type="PANTHER" id="PTHR37826">
    <property type="entry name" value="FLOTILLIN BAND_7_5 DOMAIN PROTEIN"/>
    <property type="match status" value="1"/>
</dbReference>
<gene>
    <name evidence="2" type="ORF">B9Q01_04315</name>
</gene>
<evidence type="ECO:0000313" key="3">
    <source>
        <dbReference type="Proteomes" id="UP000240880"/>
    </source>
</evidence>
<protein>
    <recommendedName>
        <fullName evidence="1">Band 7 domain-containing protein</fullName>
    </recommendedName>
</protein>
<organism evidence="2 3">
    <name type="scientific">Candidatus Marsarchaeota G1 archaeon OSP_D</name>
    <dbReference type="NCBI Taxonomy" id="1978155"/>
    <lineage>
        <taxon>Archaea</taxon>
        <taxon>Candidatus Marsarchaeota</taxon>
        <taxon>Candidatus Marsarchaeota group 1</taxon>
    </lineage>
</organism>
<dbReference type="Proteomes" id="UP000240880">
    <property type="component" value="Unassembled WGS sequence"/>
</dbReference>
<evidence type="ECO:0000259" key="1">
    <source>
        <dbReference type="Pfam" id="PF01145"/>
    </source>
</evidence>
<dbReference type="SUPFAM" id="SSF117892">
    <property type="entry name" value="Band 7/SPFH domain"/>
    <property type="match status" value="1"/>
</dbReference>
<dbReference type="EMBL" id="NEXC01000021">
    <property type="protein sequence ID" value="PSN83526.1"/>
    <property type="molecule type" value="Genomic_DNA"/>
</dbReference>
<dbReference type="InterPro" id="IPR036013">
    <property type="entry name" value="Band_7/SPFH_dom_sf"/>
</dbReference>
<comment type="caution">
    <text evidence="2">The sequence shown here is derived from an EMBL/GenBank/DDBJ whole genome shotgun (WGS) entry which is preliminary data.</text>
</comment>
<reference evidence="2 3" key="1">
    <citation type="submission" date="2017-04" db="EMBL/GenBank/DDBJ databases">
        <title>Novel microbial lineages endemic to geothermal iron-oxide mats fill important gaps in the evolutionary history of Archaea.</title>
        <authorList>
            <person name="Jay Z.J."/>
            <person name="Beam J.P."/>
            <person name="Dlakic M."/>
            <person name="Rusch D.B."/>
            <person name="Kozubal M.A."/>
            <person name="Inskeep W.P."/>
        </authorList>
    </citation>
    <scope>NUCLEOTIDE SEQUENCE [LARGE SCALE GENOMIC DNA]</scope>
    <source>
        <strain evidence="2">OSP_D</strain>
    </source>
</reference>
<dbReference type="Pfam" id="PF01145">
    <property type="entry name" value="Band_7"/>
    <property type="match status" value="1"/>
</dbReference>
<evidence type="ECO:0000313" key="2">
    <source>
        <dbReference type="EMBL" id="PSN83526.1"/>
    </source>
</evidence>
<dbReference type="InterPro" id="IPR001107">
    <property type="entry name" value="Band_7"/>
</dbReference>
<proteinExistence type="predicted"/>
<dbReference type="AlphaFoldDB" id="A0A2R6AAY4"/>
<dbReference type="Gene3D" id="3.30.479.30">
    <property type="entry name" value="Band 7 domain"/>
    <property type="match status" value="1"/>
</dbReference>
<accession>A0A2R6AAY4</accession>
<feature type="domain" description="Band 7" evidence="1">
    <location>
        <begin position="40"/>
        <end position="215"/>
    </location>
</feature>
<dbReference type="PANTHER" id="PTHR37826:SF2">
    <property type="entry name" value="ZINC-RIBBON DOMAIN-CONTAINING PROTEIN"/>
    <property type="match status" value="1"/>
</dbReference>